<gene>
    <name evidence="2" type="ORF">TRM7615_02576</name>
</gene>
<dbReference type="Proteomes" id="UP000244898">
    <property type="component" value="Unassembled WGS sequence"/>
</dbReference>
<evidence type="ECO:0000259" key="1">
    <source>
        <dbReference type="Pfam" id="PF06662"/>
    </source>
</evidence>
<evidence type="ECO:0000313" key="3">
    <source>
        <dbReference type="Proteomes" id="UP000244898"/>
    </source>
</evidence>
<name>A0A2R8C9E6_9RHOB</name>
<evidence type="ECO:0000313" key="2">
    <source>
        <dbReference type="EMBL" id="SPJ29064.1"/>
    </source>
</evidence>
<reference evidence="3" key="1">
    <citation type="submission" date="2018-03" db="EMBL/GenBank/DDBJ databases">
        <authorList>
            <person name="Rodrigo-Torres L."/>
            <person name="Arahal R. D."/>
            <person name="Lucena T."/>
        </authorList>
    </citation>
    <scope>NUCLEOTIDE SEQUENCE [LARGE SCALE GENOMIC DNA]</scope>
    <source>
        <strain evidence="3">CECT 7615</strain>
    </source>
</reference>
<dbReference type="EMBL" id="ONZG01000006">
    <property type="protein sequence ID" value="SPJ29064.1"/>
    <property type="molecule type" value="Genomic_DNA"/>
</dbReference>
<keyword evidence="3" id="KW-1185">Reference proteome</keyword>
<dbReference type="OrthoDB" id="8118682at2"/>
<dbReference type="Pfam" id="PF06662">
    <property type="entry name" value="C5-epim_C"/>
    <property type="match status" value="1"/>
</dbReference>
<feature type="domain" description="D-glucuronyl C5-epimerase C-terminal" evidence="1">
    <location>
        <begin position="171"/>
        <end position="307"/>
    </location>
</feature>
<dbReference type="InterPro" id="IPR010598">
    <property type="entry name" value="C5-epim_C"/>
</dbReference>
<sequence length="372" mass="42277">MVRKVVRPALHFCRHYTQHVLVHMVYYARLLKGGERWRPIRPKNAQMHSIAPDLPEILLVDYDLLTTPVVGQHPVLSPPEGWHPQTSLSLEEALPFPWSKTYTDEYGQLFQPVVFWRNAIALDEYLKSEQDPARQLAALTLANLLLERLRAFTVRDGDAAFIENRFALNSTSPALDAPWVSAISNAFAILGCLRLSKHLAVDEDLLMYGRAFQGIHTQGGVAPGRWISFRDRAGYLWFDEYPLPNGRATRVQNGHIFAVLALHELSLNFPGRDFGTLTRAGATTIEATVACFRRPGTYSRYALGRWFEGDYLPGRAIRQLYQLYELTGAQRFLSYGDLLLKDTRSDLSQTYLDTVTFARKAALRRRPQSVSE</sequence>
<organism evidence="2 3">
    <name type="scientific">Falsiruegeria mediterranea M17</name>
    <dbReference type="NCBI Taxonomy" id="1200281"/>
    <lineage>
        <taxon>Bacteria</taxon>
        <taxon>Pseudomonadati</taxon>
        <taxon>Pseudomonadota</taxon>
        <taxon>Alphaproteobacteria</taxon>
        <taxon>Rhodobacterales</taxon>
        <taxon>Roseobacteraceae</taxon>
        <taxon>Falsiruegeria</taxon>
    </lineage>
</organism>
<proteinExistence type="predicted"/>
<protein>
    <recommendedName>
        <fullName evidence="1">D-glucuronyl C5-epimerase C-terminal domain-containing protein</fullName>
    </recommendedName>
</protein>
<dbReference type="AlphaFoldDB" id="A0A2R8C9E6"/>
<accession>A0A2R8C9E6</accession>